<dbReference type="RefSeq" id="XP_046012315.1">
    <property type="nucleotide sequence ID" value="XM_046156730.1"/>
</dbReference>
<feature type="region of interest" description="Disordered" evidence="1">
    <location>
        <begin position="48"/>
        <end position="106"/>
    </location>
</feature>
<dbReference type="OrthoDB" id="2150604at2759"/>
<comment type="caution">
    <text evidence="2">The sequence shown here is derived from an EMBL/GenBank/DDBJ whole genome shotgun (WGS) entry which is preliminary data.</text>
</comment>
<organism evidence="2 3">
    <name type="scientific">Microdochium trichocladiopsis</name>
    <dbReference type="NCBI Taxonomy" id="1682393"/>
    <lineage>
        <taxon>Eukaryota</taxon>
        <taxon>Fungi</taxon>
        <taxon>Dikarya</taxon>
        <taxon>Ascomycota</taxon>
        <taxon>Pezizomycotina</taxon>
        <taxon>Sordariomycetes</taxon>
        <taxon>Xylariomycetidae</taxon>
        <taxon>Xylariales</taxon>
        <taxon>Microdochiaceae</taxon>
        <taxon>Microdochium</taxon>
    </lineage>
</organism>
<keyword evidence="3" id="KW-1185">Reference proteome</keyword>
<dbReference type="Pfam" id="PF07247">
    <property type="entry name" value="AATase"/>
    <property type="match status" value="1"/>
</dbReference>
<name>A0A9P9BQ90_9PEZI</name>
<feature type="compositionally biased region" description="Low complexity" evidence="1">
    <location>
        <begin position="485"/>
        <end position="502"/>
    </location>
</feature>
<protein>
    <recommendedName>
        <fullName evidence="4">Alcohol acetyltransferase-domain-containing protein</fullName>
    </recommendedName>
</protein>
<dbReference type="Proteomes" id="UP000756346">
    <property type="component" value="Unassembled WGS sequence"/>
</dbReference>
<sequence length="813" mass="87873">MPVRKMEPEGKKKTAVLACGKSRQGPMRGGTVAADAMRIAFPSHCLSTTPGPRLVASDPRPTSRSASRDASLCLQLHLPRDGPKEEQKGFLDDARDGRRRRRRPASTTIMRYASPNELRTISREDLGWYDNVVLGAIYTFAGHDTSTAGDLLSPAYYYAAVRQVVERHPFLSVVVKDKHTDKAYYEHVPSVSLKEHIFIASQDEQGRAEDETARIERLLPSLVDHAHAAERPPWSVTVLPLGQGTGQTTRLFIAFAFSHMLGDGMNGLTFHQHLLEGLRDASTNADASSATTVTIPPTTTLDEPFDTPKRLPISWGYLLGPLFAVLLPKWLAILLGVRASTSTLEPGTWIGPPMFDDNKADPTRLRIIDIPAAQVEAALRTSRRHGAKLTGVLHQVIVHALSDALPGHTLPSATAKGNKNREAGSNNKEGGGGTASSSTAITRFVSQSAINMRPTLGIPNTKMGLYVNGCFDYHPRRVRASRTFSAQSSQQSSQQLNQQDGPLTEAEWAAAAATTQKLALSAATLADQPIGLLRYAPSVRGWMAKKMGQKRDCSYEVSNLLAFSPPPPPAAAAAVTAPAAAAAAVEVEWIVFAQPRNPTSSPLVFDVVSVKGGNLVISVVWQAGALGDVTRTLEGEQKLVGEISKGCGGRGELDRGRLRPRGGLQGGGLSGGSGCCDRCGFGQADCPRRLCSDGGREGPRPLGQGRIDSVRYVRARKAKEARSIRTMAITRNIGACETAEHLLPLIVLAMTWFQQDKYRRSFKVQQSYRLRMSTLVQHEFHMVVHMAPSPSSGVAHCIQAPSPRRPGCGVDME</sequence>
<dbReference type="GeneID" id="70186276"/>
<evidence type="ECO:0000313" key="3">
    <source>
        <dbReference type="Proteomes" id="UP000756346"/>
    </source>
</evidence>
<evidence type="ECO:0008006" key="4">
    <source>
        <dbReference type="Google" id="ProtNLM"/>
    </source>
</evidence>
<proteinExistence type="predicted"/>
<dbReference type="InterPro" id="IPR010828">
    <property type="entry name" value="Atf2/Sli1-like"/>
</dbReference>
<reference evidence="2" key="1">
    <citation type="journal article" date="2021" name="Nat. Commun.">
        <title>Genetic determinants of endophytism in the Arabidopsis root mycobiome.</title>
        <authorList>
            <person name="Mesny F."/>
            <person name="Miyauchi S."/>
            <person name="Thiergart T."/>
            <person name="Pickel B."/>
            <person name="Atanasova L."/>
            <person name="Karlsson M."/>
            <person name="Huettel B."/>
            <person name="Barry K.W."/>
            <person name="Haridas S."/>
            <person name="Chen C."/>
            <person name="Bauer D."/>
            <person name="Andreopoulos W."/>
            <person name="Pangilinan J."/>
            <person name="LaButti K."/>
            <person name="Riley R."/>
            <person name="Lipzen A."/>
            <person name="Clum A."/>
            <person name="Drula E."/>
            <person name="Henrissat B."/>
            <person name="Kohler A."/>
            <person name="Grigoriev I.V."/>
            <person name="Martin F.M."/>
            <person name="Hacquard S."/>
        </authorList>
    </citation>
    <scope>NUCLEOTIDE SEQUENCE</scope>
    <source>
        <strain evidence="2">MPI-CAGE-CH-0230</strain>
    </source>
</reference>
<dbReference type="SUPFAM" id="SSF52777">
    <property type="entry name" value="CoA-dependent acyltransferases"/>
    <property type="match status" value="1"/>
</dbReference>
<dbReference type="PANTHER" id="PTHR28037:SF1">
    <property type="entry name" value="ALCOHOL O-ACETYLTRANSFERASE 1-RELATED"/>
    <property type="match status" value="1"/>
</dbReference>
<gene>
    <name evidence="2" type="ORF">B0I36DRAFT_348841</name>
</gene>
<feature type="region of interest" description="Disordered" evidence="1">
    <location>
        <begin position="408"/>
        <end position="438"/>
    </location>
</feature>
<feature type="compositionally biased region" description="Basic and acidic residues" evidence="1">
    <location>
        <begin position="78"/>
        <end position="96"/>
    </location>
</feature>
<dbReference type="Gene3D" id="3.30.559.10">
    <property type="entry name" value="Chloramphenicol acetyltransferase-like domain"/>
    <property type="match status" value="1"/>
</dbReference>
<accession>A0A9P9BQ90</accession>
<dbReference type="PANTHER" id="PTHR28037">
    <property type="entry name" value="ALCOHOL O-ACETYLTRANSFERASE 1-RELATED"/>
    <property type="match status" value="1"/>
</dbReference>
<dbReference type="InterPro" id="IPR052058">
    <property type="entry name" value="Alcohol_O-acetyltransferase"/>
</dbReference>
<dbReference type="EMBL" id="JAGTJQ010000005">
    <property type="protein sequence ID" value="KAH7030635.1"/>
    <property type="molecule type" value="Genomic_DNA"/>
</dbReference>
<dbReference type="GO" id="GO:0008080">
    <property type="term" value="F:N-acetyltransferase activity"/>
    <property type="evidence" value="ECO:0007669"/>
    <property type="project" value="TreeGrafter"/>
</dbReference>
<feature type="region of interest" description="Disordered" evidence="1">
    <location>
        <begin position="481"/>
        <end position="502"/>
    </location>
</feature>
<evidence type="ECO:0000313" key="2">
    <source>
        <dbReference type="EMBL" id="KAH7030635.1"/>
    </source>
</evidence>
<dbReference type="AlphaFoldDB" id="A0A9P9BQ90"/>
<dbReference type="InterPro" id="IPR023213">
    <property type="entry name" value="CAT-like_dom_sf"/>
</dbReference>
<feature type="compositionally biased region" description="Polar residues" evidence="1">
    <location>
        <begin position="411"/>
        <end position="428"/>
    </location>
</feature>
<evidence type="ECO:0000256" key="1">
    <source>
        <dbReference type="SAM" id="MobiDB-lite"/>
    </source>
</evidence>